<evidence type="ECO:0000313" key="2">
    <source>
        <dbReference type="EMBL" id="CDZ99597.1"/>
    </source>
</evidence>
<dbReference type="NCBIfam" id="NF047422">
    <property type="entry name" value="YfmF_fam"/>
    <property type="match status" value="1"/>
</dbReference>
<accession>A0A078M2N0</accession>
<reference evidence="2 3" key="1">
    <citation type="submission" date="2014-07" db="EMBL/GenBank/DDBJ databases">
        <authorList>
            <person name="Urmite Genomes Urmite Genomes"/>
        </authorList>
    </citation>
    <scope>NUCLEOTIDE SEQUENCE [LARGE SCALE GENOMIC DNA]</scope>
    <source>
        <strain evidence="2 3">13MG44_air</strain>
    </source>
</reference>
<dbReference type="STRING" id="1461582.BN1048_00550"/>
<sequence length="424" mass="48607">MSGVDKRVINNVPIVKIYTEKFKTVVVSVYFRAPLTGSDVTTRSLLSRMMVKQTDKLTSNAVLLEYLAEHYGAHLTSNVVKKGSDHIVKFSIEFVNDKFIMEDIDMLGDITALLKDVLYTPFNYDESDEAFFQREKRLMKNRLKSMKDNHAQRAFEMLLGTMFEDEDYKYLSFGDLDALEALTLTDVKDAHSRMMQDDDMSVLVAGKVEDNVFDYLSQLHEHVEAKMYPYKGYPIRETGDVKYETAYERIEQAKVNLGFRVQYSTPGDIMALNVFNQLFGGSAASLLFTNIREKMSLAYSIHSQVDVKNGYMFVLAGVDNENVQVFEDAVKRELQRVIDGDFEKSFVEEIKRNMQSSRKESMDKPRGLISLNYNTLLREQSVKTPVRSWTEQLNAITKDDVIQIAEKIKLDTVFTLKGGIDNDK</sequence>
<dbReference type="OrthoDB" id="9762085at2"/>
<gene>
    <name evidence="2" type="ORF">BN1048_00550</name>
</gene>
<dbReference type="PANTHER" id="PTHR11851">
    <property type="entry name" value="METALLOPROTEASE"/>
    <property type="match status" value="1"/>
</dbReference>
<dbReference type="Proteomes" id="UP000044136">
    <property type="component" value="Unassembled WGS sequence"/>
</dbReference>
<dbReference type="InterPro" id="IPR050361">
    <property type="entry name" value="MPP/UQCRC_Complex"/>
</dbReference>
<protein>
    <submittedName>
        <fullName evidence="2">Peptidase M16 inactive domain protein</fullName>
    </submittedName>
</protein>
<evidence type="ECO:0000259" key="1">
    <source>
        <dbReference type="Pfam" id="PF05193"/>
    </source>
</evidence>
<evidence type="ECO:0000313" key="3">
    <source>
        <dbReference type="Proteomes" id="UP000044136"/>
    </source>
</evidence>
<dbReference type="InterPro" id="IPR011249">
    <property type="entry name" value="Metalloenz_LuxS/M16"/>
</dbReference>
<dbReference type="Pfam" id="PF05193">
    <property type="entry name" value="Peptidase_M16_C"/>
    <property type="match status" value="1"/>
</dbReference>
<proteinExistence type="predicted"/>
<dbReference type="Gene3D" id="3.30.830.10">
    <property type="entry name" value="Metalloenzyme, LuxS/M16 peptidase-like"/>
    <property type="match status" value="2"/>
</dbReference>
<keyword evidence="3" id="KW-1185">Reference proteome</keyword>
<dbReference type="AlphaFoldDB" id="A0A078M2N0"/>
<dbReference type="GO" id="GO:0046872">
    <property type="term" value="F:metal ion binding"/>
    <property type="evidence" value="ECO:0007669"/>
    <property type="project" value="InterPro"/>
</dbReference>
<name>A0A078M2N0_9STAP</name>
<dbReference type="InterPro" id="IPR007863">
    <property type="entry name" value="Peptidase_M16_C"/>
</dbReference>
<dbReference type="EMBL" id="CCSE01000001">
    <property type="protein sequence ID" value="CDZ99597.1"/>
    <property type="molecule type" value="Genomic_DNA"/>
</dbReference>
<dbReference type="SUPFAM" id="SSF63411">
    <property type="entry name" value="LuxS/MPP-like metallohydrolase"/>
    <property type="match status" value="2"/>
</dbReference>
<dbReference type="RefSeq" id="WP_035808183.1">
    <property type="nucleotide sequence ID" value="NZ_CCSE01000001.1"/>
</dbReference>
<dbReference type="eggNOG" id="COG0612">
    <property type="taxonomic scope" value="Bacteria"/>
</dbReference>
<organism evidence="2 3">
    <name type="scientific">Jeotgalicoccus saudimassiliensis</name>
    <dbReference type="NCBI Taxonomy" id="1461582"/>
    <lineage>
        <taxon>Bacteria</taxon>
        <taxon>Bacillati</taxon>
        <taxon>Bacillota</taxon>
        <taxon>Bacilli</taxon>
        <taxon>Bacillales</taxon>
        <taxon>Staphylococcaceae</taxon>
        <taxon>Jeotgalicoccus</taxon>
    </lineage>
</organism>
<dbReference type="PANTHER" id="PTHR11851:SF186">
    <property type="entry name" value="INACTIVE METALLOPROTEASE YMFF-RELATED"/>
    <property type="match status" value="1"/>
</dbReference>
<dbReference type="HOGENOM" id="CLU_052943_1_0_9"/>
<feature type="domain" description="Peptidase M16 C-terminal" evidence="1">
    <location>
        <begin position="182"/>
        <end position="354"/>
    </location>
</feature>